<sequence>MNSYKYDVNNFLCFEIEDYLILQNESGVVRVEDKRLIDFLKNLDVENSIHLCEQEVSTVFPEEYSEVIKFLERYNVISPVKKLNFNIQGISFYANNVNVISKMEDILNGISEVKSNMIDNIDDYVPSDDELLVVFLNPYSKKHAKRIRDMVINFDHHYLLFTYVYNNALYIDPIYSSSFKNPCHLCHIENIEAQLRINTTGNITYQHMIDSLYSEINNFKVERPLTNLDVLNIVSQIGNRLERLVTLKKSNIVFMEEYQHFFCMDLDNKNFFKDNSLHWELCDCYE</sequence>
<dbReference type="InterPro" id="IPR030956">
    <property type="entry name" value="McbB"/>
</dbReference>
<dbReference type="EMBL" id="JAROAS010000034">
    <property type="protein sequence ID" value="MED4129438.1"/>
    <property type="molecule type" value="Genomic_DNA"/>
</dbReference>
<accession>A0ABU6NML7</accession>
<evidence type="ECO:0000313" key="1">
    <source>
        <dbReference type="EMBL" id="MED4129438.1"/>
    </source>
</evidence>
<protein>
    <submittedName>
        <fullName evidence="1">McbB family protein</fullName>
    </submittedName>
</protein>
<proteinExistence type="predicted"/>
<dbReference type="Proteomes" id="UP001341820">
    <property type="component" value="Unassembled WGS sequence"/>
</dbReference>
<dbReference type="RefSeq" id="WP_328238086.1">
    <property type="nucleotide sequence ID" value="NZ_JAROAS010000034.1"/>
</dbReference>
<reference evidence="1 2" key="1">
    <citation type="submission" date="2023-03" db="EMBL/GenBank/DDBJ databases">
        <title>Bacillus Genome Sequencing.</title>
        <authorList>
            <person name="Dunlap C."/>
        </authorList>
    </citation>
    <scope>NUCLEOTIDE SEQUENCE [LARGE SCALE GENOMIC DNA]</scope>
    <source>
        <strain evidence="1 2">B-4107</strain>
    </source>
</reference>
<comment type="caution">
    <text evidence="1">The sequence shown here is derived from an EMBL/GenBank/DDBJ whole genome shotgun (WGS) entry which is preliminary data.</text>
</comment>
<dbReference type="NCBIfam" id="TIGR04424">
    <property type="entry name" value="metallo_McbB"/>
    <property type="match status" value="1"/>
</dbReference>
<keyword evidence="2" id="KW-1185">Reference proteome</keyword>
<evidence type="ECO:0000313" key="2">
    <source>
        <dbReference type="Proteomes" id="UP001341820"/>
    </source>
</evidence>
<organism evidence="1 2">
    <name type="scientific">Shouchella miscanthi</name>
    <dbReference type="NCBI Taxonomy" id="2598861"/>
    <lineage>
        <taxon>Bacteria</taxon>
        <taxon>Bacillati</taxon>
        <taxon>Bacillota</taxon>
        <taxon>Bacilli</taxon>
        <taxon>Bacillales</taxon>
        <taxon>Bacillaceae</taxon>
        <taxon>Shouchella</taxon>
    </lineage>
</organism>
<name>A0ABU6NML7_9BACI</name>
<gene>
    <name evidence="1" type="ORF">P5F74_14980</name>
</gene>